<name>A0A5C3QBP8_9AGAR</name>
<feature type="transmembrane region" description="Helical" evidence="1">
    <location>
        <begin position="206"/>
        <end position="227"/>
    </location>
</feature>
<feature type="transmembrane region" description="Helical" evidence="1">
    <location>
        <begin position="239"/>
        <end position="259"/>
    </location>
</feature>
<evidence type="ECO:0008006" key="4">
    <source>
        <dbReference type="Google" id="ProtNLM"/>
    </source>
</evidence>
<keyword evidence="1" id="KW-1133">Transmembrane helix</keyword>
<organism evidence="2 3">
    <name type="scientific">Pterulicium gracile</name>
    <dbReference type="NCBI Taxonomy" id="1884261"/>
    <lineage>
        <taxon>Eukaryota</taxon>
        <taxon>Fungi</taxon>
        <taxon>Dikarya</taxon>
        <taxon>Basidiomycota</taxon>
        <taxon>Agaricomycotina</taxon>
        <taxon>Agaricomycetes</taxon>
        <taxon>Agaricomycetidae</taxon>
        <taxon>Agaricales</taxon>
        <taxon>Pleurotineae</taxon>
        <taxon>Pterulaceae</taxon>
        <taxon>Pterulicium</taxon>
    </lineage>
</organism>
<keyword evidence="3" id="KW-1185">Reference proteome</keyword>
<dbReference type="Proteomes" id="UP000305067">
    <property type="component" value="Unassembled WGS sequence"/>
</dbReference>
<evidence type="ECO:0000313" key="2">
    <source>
        <dbReference type="EMBL" id="TFK99452.1"/>
    </source>
</evidence>
<evidence type="ECO:0000256" key="1">
    <source>
        <dbReference type="SAM" id="Phobius"/>
    </source>
</evidence>
<dbReference type="EMBL" id="ML178833">
    <property type="protein sequence ID" value="TFK99452.1"/>
    <property type="molecule type" value="Genomic_DNA"/>
</dbReference>
<keyword evidence="1" id="KW-0472">Membrane</keyword>
<reference evidence="2 3" key="1">
    <citation type="journal article" date="2019" name="Nat. Ecol. Evol.">
        <title>Megaphylogeny resolves global patterns of mushroom evolution.</title>
        <authorList>
            <person name="Varga T."/>
            <person name="Krizsan K."/>
            <person name="Foldi C."/>
            <person name="Dima B."/>
            <person name="Sanchez-Garcia M."/>
            <person name="Sanchez-Ramirez S."/>
            <person name="Szollosi G.J."/>
            <person name="Szarkandi J.G."/>
            <person name="Papp V."/>
            <person name="Albert L."/>
            <person name="Andreopoulos W."/>
            <person name="Angelini C."/>
            <person name="Antonin V."/>
            <person name="Barry K.W."/>
            <person name="Bougher N.L."/>
            <person name="Buchanan P."/>
            <person name="Buyck B."/>
            <person name="Bense V."/>
            <person name="Catcheside P."/>
            <person name="Chovatia M."/>
            <person name="Cooper J."/>
            <person name="Damon W."/>
            <person name="Desjardin D."/>
            <person name="Finy P."/>
            <person name="Geml J."/>
            <person name="Haridas S."/>
            <person name="Hughes K."/>
            <person name="Justo A."/>
            <person name="Karasinski D."/>
            <person name="Kautmanova I."/>
            <person name="Kiss B."/>
            <person name="Kocsube S."/>
            <person name="Kotiranta H."/>
            <person name="LaButti K.M."/>
            <person name="Lechner B.E."/>
            <person name="Liimatainen K."/>
            <person name="Lipzen A."/>
            <person name="Lukacs Z."/>
            <person name="Mihaltcheva S."/>
            <person name="Morgado L.N."/>
            <person name="Niskanen T."/>
            <person name="Noordeloos M.E."/>
            <person name="Ohm R.A."/>
            <person name="Ortiz-Santana B."/>
            <person name="Ovrebo C."/>
            <person name="Racz N."/>
            <person name="Riley R."/>
            <person name="Savchenko A."/>
            <person name="Shiryaev A."/>
            <person name="Soop K."/>
            <person name="Spirin V."/>
            <person name="Szebenyi C."/>
            <person name="Tomsovsky M."/>
            <person name="Tulloss R.E."/>
            <person name="Uehling J."/>
            <person name="Grigoriev I.V."/>
            <person name="Vagvolgyi C."/>
            <person name="Papp T."/>
            <person name="Martin F.M."/>
            <person name="Miettinen O."/>
            <person name="Hibbett D.S."/>
            <person name="Nagy L.G."/>
        </authorList>
    </citation>
    <scope>NUCLEOTIDE SEQUENCE [LARGE SCALE GENOMIC DNA]</scope>
    <source>
        <strain evidence="2 3">CBS 309.79</strain>
    </source>
</reference>
<evidence type="ECO:0000313" key="3">
    <source>
        <dbReference type="Proteomes" id="UP000305067"/>
    </source>
</evidence>
<sequence>MDALTCSASIRCWLILAVLAYMSLVTLDWCMRMLPLIKAVQFFFLDEGTMSFQDRRINFSIWNTTEVANHFLIVWLCPNSSDIGLLFILTDVMTCWRATAICARDRYRSSPFGRMLRLAPWFLIFLSFALWVAYCGIDTYKLLLGEPDAGVTLNSGTMVILLITASVASITANLLATGMIGYETWKYTRSVTVPRAVKVQHRASRVLLFLTEFGLFYAVIQIVRLAMSLSVGPSTPVYGSLYTASVAFKTATTIVTMRIS</sequence>
<proteinExistence type="predicted"/>
<feature type="transmembrane region" description="Helical" evidence="1">
    <location>
        <begin position="157"/>
        <end position="185"/>
    </location>
</feature>
<dbReference type="AlphaFoldDB" id="A0A5C3QBP8"/>
<protein>
    <recommendedName>
        <fullName evidence="4">Frag1/DRAM/Sfk1 family-domain-containing protein</fullName>
    </recommendedName>
</protein>
<keyword evidence="1" id="KW-0812">Transmembrane</keyword>
<accession>A0A5C3QBP8</accession>
<gene>
    <name evidence="2" type="ORF">BDV98DRAFT_625743</name>
</gene>
<feature type="transmembrane region" description="Helical" evidence="1">
    <location>
        <begin position="115"/>
        <end position="137"/>
    </location>
</feature>
<feature type="transmembrane region" description="Helical" evidence="1">
    <location>
        <begin position="12"/>
        <end position="34"/>
    </location>
</feature>
<dbReference type="OrthoDB" id="2750727at2759"/>